<dbReference type="Proteomes" id="UP000005459">
    <property type="component" value="Unassembled WGS sequence"/>
</dbReference>
<dbReference type="NCBIfam" id="NF040894">
    <property type="entry name" value="puhB_PGC"/>
    <property type="match status" value="1"/>
</dbReference>
<keyword evidence="2" id="KW-1133">Transmembrane helix</keyword>
<evidence type="ECO:0000259" key="3">
    <source>
        <dbReference type="Pfam" id="PF03703"/>
    </source>
</evidence>
<feature type="transmembrane region" description="Helical" evidence="2">
    <location>
        <begin position="73"/>
        <end position="94"/>
    </location>
</feature>
<dbReference type="RefSeq" id="WP_007191953.1">
    <property type="nucleotide sequence ID" value="NZ_AFWV01000003.1"/>
</dbReference>
<feature type="transmembrane region" description="Helical" evidence="2">
    <location>
        <begin position="43"/>
        <end position="61"/>
    </location>
</feature>
<evidence type="ECO:0000256" key="1">
    <source>
        <dbReference type="SAM" id="MobiDB-lite"/>
    </source>
</evidence>
<dbReference type="eggNOG" id="COG3428">
    <property type="taxonomic scope" value="Bacteria"/>
</dbReference>
<evidence type="ECO:0000313" key="5">
    <source>
        <dbReference type="Proteomes" id="UP000005459"/>
    </source>
</evidence>
<dbReference type="InterPro" id="IPR054839">
    <property type="entry name" value="puhB_PGC"/>
</dbReference>
<feature type="transmembrane region" description="Helical" evidence="2">
    <location>
        <begin position="106"/>
        <end position="123"/>
    </location>
</feature>
<evidence type="ECO:0000313" key="4">
    <source>
        <dbReference type="EMBL" id="EGV19630.1"/>
    </source>
</evidence>
<keyword evidence="5" id="KW-1185">Reference proteome</keyword>
<dbReference type="STRING" id="768671.ThimaDRAFT_1076"/>
<feature type="compositionally biased region" description="Basic and acidic residues" evidence="1">
    <location>
        <begin position="197"/>
        <end position="211"/>
    </location>
</feature>
<protein>
    <recommendedName>
        <fullName evidence="3">YdbS-like PH domain-containing protein</fullName>
    </recommendedName>
</protein>
<reference evidence="4 5" key="1">
    <citation type="submission" date="2011-06" db="EMBL/GenBank/DDBJ databases">
        <title>The draft genome of Thiocapsa marina 5811.</title>
        <authorList>
            <consortium name="US DOE Joint Genome Institute (JGI-PGF)"/>
            <person name="Lucas S."/>
            <person name="Han J."/>
            <person name="Cheng J.-F."/>
            <person name="Goodwin L."/>
            <person name="Pitluck S."/>
            <person name="Peters L."/>
            <person name="Land M.L."/>
            <person name="Hauser L."/>
            <person name="Vogl K."/>
            <person name="Liu Z."/>
            <person name="Imhoff J."/>
            <person name="Thiel V."/>
            <person name="Frigaard N.-U."/>
            <person name="Bryant D."/>
            <person name="Woyke T.J."/>
        </authorList>
    </citation>
    <scope>NUCLEOTIDE SEQUENCE [LARGE SCALE GENOMIC DNA]</scope>
    <source>
        <strain evidence="4 5">5811</strain>
    </source>
</reference>
<proteinExistence type="predicted"/>
<accession>F9U7K0</accession>
<evidence type="ECO:0000256" key="2">
    <source>
        <dbReference type="SAM" id="Phobius"/>
    </source>
</evidence>
<dbReference type="AlphaFoldDB" id="F9U7K0"/>
<dbReference type="Pfam" id="PF03703">
    <property type="entry name" value="bPH_2"/>
    <property type="match status" value="1"/>
</dbReference>
<feature type="region of interest" description="Disordered" evidence="1">
    <location>
        <begin position="197"/>
        <end position="218"/>
    </location>
</feature>
<dbReference type="OrthoDB" id="7345733at2"/>
<organism evidence="4 5">
    <name type="scientific">Thiocapsa marina 5811</name>
    <dbReference type="NCBI Taxonomy" id="768671"/>
    <lineage>
        <taxon>Bacteria</taxon>
        <taxon>Pseudomonadati</taxon>
        <taxon>Pseudomonadota</taxon>
        <taxon>Gammaproteobacteria</taxon>
        <taxon>Chromatiales</taxon>
        <taxon>Chromatiaceae</taxon>
        <taxon>Thiocapsa</taxon>
    </lineage>
</organism>
<feature type="domain" description="YdbS-like PH" evidence="3">
    <location>
        <begin position="95"/>
        <end position="183"/>
    </location>
</feature>
<dbReference type="InterPro" id="IPR005182">
    <property type="entry name" value="YdbS-like_PH"/>
</dbReference>
<dbReference type="EMBL" id="AFWV01000003">
    <property type="protein sequence ID" value="EGV19630.1"/>
    <property type="molecule type" value="Genomic_DNA"/>
</dbReference>
<keyword evidence="2" id="KW-0472">Membrane</keyword>
<name>F9U7K0_9GAMM</name>
<sequence>MREYEFEPIRGLPEHLPPGEEMLWQGAPRWSALARRAFHVRKVAVYFAVILAWRIFADLAAGETSVEVMVGALWILALGVVSIGGLLLLAWAMARSTVYTITTRRLVMRFGVALPMIVNFPFAQIHSAQMKRYRDDTGDIPIILVASTRTSYTVLWPHVRPWHFFKPQPMLRAIPDVARVAEILSDALNRYLAQTEKGAEHAEADTDDRAGPDAVSTS</sequence>
<gene>
    <name evidence="4" type="ORF">ThimaDRAFT_1076</name>
</gene>
<keyword evidence="2" id="KW-0812">Transmembrane</keyword>